<sequence length="94" mass="10452">ESASGIPTYAEDYVENLWVYDGTEYGFFSLTASEDWLKLQYHTADDSWSYAESFNSTSIGGVATKHCWYVPNDGTYGQDCTSSSSSSSILSRKM</sequence>
<gene>
    <name evidence="1" type="ORF">L916_09092</name>
</gene>
<name>W2IZS6_PHYNI</name>
<organism evidence="1 2">
    <name type="scientific">Phytophthora nicotianae</name>
    <name type="common">Potato buckeye rot agent</name>
    <name type="synonym">Phytophthora parasitica</name>
    <dbReference type="NCBI Taxonomy" id="4792"/>
    <lineage>
        <taxon>Eukaryota</taxon>
        <taxon>Sar</taxon>
        <taxon>Stramenopiles</taxon>
        <taxon>Oomycota</taxon>
        <taxon>Peronosporomycetes</taxon>
        <taxon>Peronosporales</taxon>
        <taxon>Peronosporaceae</taxon>
        <taxon>Phytophthora</taxon>
    </lineage>
</organism>
<dbReference type="AlphaFoldDB" id="W2IZS6"/>
<reference evidence="1 2" key="1">
    <citation type="submission" date="2013-11" db="EMBL/GenBank/DDBJ databases">
        <title>The Genome Sequence of Phytophthora parasitica CJ05E6.</title>
        <authorList>
            <consortium name="The Broad Institute Genomics Platform"/>
            <person name="Russ C."/>
            <person name="Tyler B."/>
            <person name="Panabieres F."/>
            <person name="Shan W."/>
            <person name="Tripathy S."/>
            <person name="Grunwald N."/>
            <person name="Machado M."/>
            <person name="Johnson C.S."/>
            <person name="Arredondo F."/>
            <person name="Hong C."/>
            <person name="Coffey M."/>
            <person name="Young S.K."/>
            <person name="Zeng Q."/>
            <person name="Gargeya S."/>
            <person name="Fitzgerald M."/>
            <person name="Abouelleil A."/>
            <person name="Alvarado L."/>
            <person name="Chapman S.B."/>
            <person name="Gainer-Dewar J."/>
            <person name="Goldberg J."/>
            <person name="Griggs A."/>
            <person name="Gujja S."/>
            <person name="Hansen M."/>
            <person name="Howarth C."/>
            <person name="Imamovic A."/>
            <person name="Ireland A."/>
            <person name="Larimer J."/>
            <person name="McCowan C."/>
            <person name="Murphy C."/>
            <person name="Pearson M."/>
            <person name="Poon T.W."/>
            <person name="Priest M."/>
            <person name="Roberts A."/>
            <person name="Saif S."/>
            <person name="Shea T."/>
            <person name="Sykes S."/>
            <person name="Wortman J."/>
            <person name="Nusbaum C."/>
            <person name="Birren B."/>
        </authorList>
    </citation>
    <scope>NUCLEOTIDE SEQUENCE [LARGE SCALE GENOMIC DNA]</scope>
    <source>
        <strain evidence="1 2">CJ05E6</strain>
    </source>
</reference>
<dbReference type="Proteomes" id="UP000053864">
    <property type="component" value="Unassembled WGS sequence"/>
</dbReference>
<feature type="non-terminal residue" evidence="1">
    <location>
        <position position="1"/>
    </location>
</feature>
<protein>
    <submittedName>
        <fullName evidence="1">Uncharacterized protein</fullName>
    </submittedName>
</protein>
<accession>W2IZS6</accession>
<evidence type="ECO:0000313" key="2">
    <source>
        <dbReference type="Proteomes" id="UP000053864"/>
    </source>
</evidence>
<proteinExistence type="predicted"/>
<evidence type="ECO:0000313" key="1">
    <source>
        <dbReference type="EMBL" id="ETL39591.1"/>
    </source>
</evidence>
<dbReference type="EMBL" id="KI673073">
    <property type="protein sequence ID" value="ETL39591.1"/>
    <property type="molecule type" value="Genomic_DNA"/>
</dbReference>
<dbReference type="VEuPathDB" id="FungiDB:PPTG_12296"/>